<reference evidence="1" key="1">
    <citation type="submission" date="2013-11" db="EMBL/GenBank/DDBJ databases">
        <title>Draft genome sequence of the broad-host-range Rhizobium sp. LPU83 strain, a member of the low-genetic diversity Oregon-like Rhizobium sp. group.</title>
        <authorList>
            <person name="Wibberg D."/>
            <person name="Puehler A."/>
            <person name="Schlueter A."/>
        </authorList>
    </citation>
    <scope>NUCLEOTIDE SEQUENCE [LARGE SCALE GENOMIC DNA]</scope>
    <source>
        <strain evidence="1">LPU83</strain>
    </source>
</reference>
<name>W6RFU3_9HYPH</name>
<dbReference type="KEGG" id="rhl:LPU83_3561"/>
<evidence type="ECO:0000313" key="1">
    <source>
        <dbReference type="EMBL" id="CDM59205.1"/>
    </source>
</evidence>
<dbReference type="HOGENOM" id="CLU_2619638_0_0_5"/>
<accession>W6RFU3</accession>
<proteinExistence type="predicted"/>
<keyword evidence="2" id="KW-1185">Reference proteome</keyword>
<dbReference type="Proteomes" id="UP000019443">
    <property type="component" value="Chromosome"/>
</dbReference>
<gene>
    <name evidence="1" type="ORF">LPU83_3561</name>
</gene>
<protein>
    <submittedName>
        <fullName evidence="1">Uncharacterized protein</fullName>
    </submittedName>
</protein>
<dbReference type="AlphaFoldDB" id="W6RFU3"/>
<sequence length="78" mass="8491">MRDGEGDLVFKTSASLSSGTEAVVIADFARRRVAVERQVHEIFRRRRLIGVILEAEAPVVARIAENDAASGSDIGKPR</sequence>
<dbReference type="EMBL" id="HG916852">
    <property type="protein sequence ID" value="CDM59205.1"/>
    <property type="molecule type" value="Genomic_DNA"/>
</dbReference>
<organism evidence="1 2">
    <name type="scientific">Rhizobium favelukesii</name>
    <dbReference type="NCBI Taxonomy" id="348824"/>
    <lineage>
        <taxon>Bacteria</taxon>
        <taxon>Pseudomonadati</taxon>
        <taxon>Pseudomonadota</taxon>
        <taxon>Alphaproteobacteria</taxon>
        <taxon>Hyphomicrobiales</taxon>
        <taxon>Rhizobiaceae</taxon>
        <taxon>Rhizobium/Agrobacterium group</taxon>
        <taxon>Rhizobium</taxon>
    </lineage>
</organism>
<evidence type="ECO:0000313" key="2">
    <source>
        <dbReference type="Proteomes" id="UP000019443"/>
    </source>
</evidence>